<reference evidence="1" key="1">
    <citation type="submission" date="2016-05" db="EMBL/GenBank/DDBJ databases">
        <authorList>
            <person name="Lavstsen T."/>
            <person name="Jespersen J.S."/>
        </authorList>
    </citation>
    <scope>NUCLEOTIDE SEQUENCE [LARGE SCALE GENOMIC DNA]</scope>
</reference>
<keyword evidence="4" id="KW-1185">Reference proteome</keyword>
<proteinExistence type="predicted"/>
<dbReference type="Proteomes" id="UP000078550">
    <property type="component" value="Unassembled WGS sequence"/>
</dbReference>
<evidence type="ECO:0000313" key="1">
    <source>
        <dbReference type="EMBL" id="SBT34325.1"/>
    </source>
</evidence>
<evidence type="ECO:0000313" key="4">
    <source>
        <dbReference type="Proteomes" id="UP000078555"/>
    </source>
</evidence>
<evidence type="ECO:0000313" key="3">
    <source>
        <dbReference type="Proteomes" id="UP000078550"/>
    </source>
</evidence>
<sequence>MGDGPYIHSHFLAGTHASTYVYIHAFKSSVSYNTKRFMANKYWCNKAHQSCIVSPNFVKNTEPNVGLNWRVNFPLQSFQPIFSKNIPIQPSTLTDIHTIC</sequence>
<gene>
    <name evidence="1" type="ORF">POVWA1_021690</name>
    <name evidence="2" type="ORF">POVWA2_021670</name>
</gene>
<dbReference type="Proteomes" id="UP000078555">
    <property type="component" value="Unassembled WGS sequence"/>
</dbReference>
<dbReference type="EMBL" id="FLRD01000070">
    <property type="protein sequence ID" value="SBT34325.1"/>
    <property type="molecule type" value="Genomic_DNA"/>
</dbReference>
<reference evidence="3 4" key="2">
    <citation type="submission" date="2016-05" db="EMBL/GenBank/DDBJ databases">
        <authorList>
            <person name="Naeem Raeece"/>
        </authorList>
    </citation>
    <scope>NUCLEOTIDE SEQUENCE [LARGE SCALE GENOMIC DNA]</scope>
</reference>
<dbReference type="AlphaFoldDB" id="A0A1A8YRQ7"/>
<protein>
    <submittedName>
        <fullName evidence="1">Uncharacterized protein</fullName>
    </submittedName>
</protein>
<name>A0A1A8YRQ7_PLAOA</name>
<accession>A0A1A8YRQ7</accession>
<evidence type="ECO:0000313" key="2">
    <source>
        <dbReference type="EMBL" id="SBT34766.1"/>
    </source>
</evidence>
<dbReference type="EMBL" id="FLRE01000084">
    <property type="protein sequence ID" value="SBT34766.1"/>
    <property type="molecule type" value="Genomic_DNA"/>
</dbReference>
<organism evidence="1 4">
    <name type="scientific">Plasmodium ovale wallikeri</name>
    <dbReference type="NCBI Taxonomy" id="864142"/>
    <lineage>
        <taxon>Eukaryota</taxon>
        <taxon>Sar</taxon>
        <taxon>Alveolata</taxon>
        <taxon>Apicomplexa</taxon>
        <taxon>Aconoidasida</taxon>
        <taxon>Haemosporida</taxon>
        <taxon>Plasmodiidae</taxon>
        <taxon>Plasmodium</taxon>
        <taxon>Plasmodium (Plasmodium)</taxon>
    </lineage>
</organism>